<sequence>MKTLNLNKLCSFCSATVVALTISVTSMQSVAETLRLSTPVPPSHIFSKVSTKFAEDLSIRTNGDLNIKVFPFGKLGSDPENTLMIQTGAIQFAIIPAAFMANREESLNAWLLPGLFDDVAAAGAATQFSTAKGMLAELDKQGMVGLGYVFAGMRHLLSVDPISDMKEIKDKKIRTFPGPIFNDWWLTFGAAPTALPTPEIAPALTTNLLDIVDVDLDLVTALKLYQQAPNLAITNHMAFPAIMVVSKKWWESKTAEQQAVIRDVFAEAEAWGIKAQVMAEENNLQMLKDAGVAITNIDKNSYADNTAEVLNKYLNKAPLISEFYGQVKAQK</sequence>
<dbReference type="InterPro" id="IPR038404">
    <property type="entry name" value="TRAP_DctP_sf"/>
</dbReference>
<dbReference type="PANTHER" id="PTHR33376:SF2">
    <property type="entry name" value="DICARBOXYLATE-BINDING PERIPLASMIC PROTEIN"/>
    <property type="match status" value="1"/>
</dbReference>
<dbReference type="InterPro" id="IPR018389">
    <property type="entry name" value="DctP_fam"/>
</dbReference>
<keyword evidence="1 2" id="KW-0732">Signal</keyword>
<comment type="caution">
    <text evidence="3">The sequence shown here is derived from an EMBL/GenBank/DDBJ whole genome shotgun (WGS) entry which is preliminary data.</text>
</comment>
<dbReference type="Proteomes" id="UP001431181">
    <property type="component" value="Unassembled WGS sequence"/>
</dbReference>
<dbReference type="Gene3D" id="3.40.190.170">
    <property type="entry name" value="Bacterial extracellular solute-binding protein, family 7"/>
    <property type="match status" value="1"/>
</dbReference>
<evidence type="ECO:0000313" key="4">
    <source>
        <dbReference type="Proteomes" id="UP001431181"/>
    </source>
</evidence>
<dbReference type="CDD" id="cd13603">
    <property type="entry name" value="PBP2_TRAP_Siap_TeaA_like"/>
    <property type="match status" value="1"/>
</dbReference>
<evidence type="ECO:0000256" key="1">
    <source>
        <dbReference type="ARBA" id="ARBA00022729"/>
    </source>
</evidence>
<feature type="chain" id="PRO_5045288326" evidence="2">
    <location>
        <begin position="32"/>
        <end position="331"/>
    </location>
</feature>
<feature type="signal peptide" evidence="2">
    <location>
        <begin position="1"/>
        <end position="31"/>
    </location>
</feature>
<proteinExistence type="predicted"/>
<accession>A0ABT3KB46</accession>
<protein>
    <submittedName>
        <fullName evidence="3">TRAP transporter substrate-binding protein</fullName>
    </submittedName>
</protein>
<keyword evidence="4" id="KW-1185">Reference proteome</keyword>
<gene>
    <name evidence="3" type="ORF">ONZ52_01445</name>
</gene>
<dbReference type="RefSeq" id="WP_265216859.1">
    <property type="nucleotide sequence ID" value="NZ_JAPEUL010000004.1"/>
</dbReference>
<dbReference type="NCBIfam" id="NF037995">
    <property type="entry name" value="TRAP_S1"/>
    <property type="match status" value="1"/>
</dbReference>
<reference evidence="3" key="1">
    <citation type="submission" date="2022-11" db="EMBL/GenBank/DDBJ databases">
        <title>Marinomonas sp. nov., isolated from marine algae.</title>
        <authorList>
            <person name="Choi D.G."/>
            <person name="Kim J.M."/>
            <person name="Lee J.K."/>
            <person name="Baek J.H."/>
            <person name="Jeon C.O."/>
        </authorList>
    </citation>
    <scope>NUCLEOTIDE SEQUENCE</scope>
    <source>
        <strain evidence="3">KJ51-3</strain>
    </source>
</reference>
<name>A0ABT3KB46_9GAMM</name>
<evidence type="ECO:0000256" key="2">
    <source>
        <dbReference type="SAM" id="SignalP"/>
    </source>
</evidence>
<organism evidence="3 4">
    <name type="scientific">Marinomonas rhodophyticola</name>
    <dbReference type="NCBI Taxonomy" id="2992803"/>
    <lineage>
        <taxon>Bacteria</taxon>
        <taxon>Pseudomonadati</taxon>
        <taxon>Pseudomonadota</taxon>
        <taxon>Gammaproteobacteria</taxon>
        <taxon>Oceanospirillales</taxon>
        <taxon>Oceanospirillaceae</taxon>
        <taxon>Marinomonas</taxon>
    </lineage>
</organism>
<dbReference type="EMBL" id="JAPEUL010000004">
    <property type="protein sequence ID" value="MCW4627757.1"/>
    <property type="molecule type" value="Genomic_DNA"/>
</dbReference>
<dbReference type="Pfam" id="PF03480">
    <property type="entry name" value="DctP"/>
    <property type="match status" value="1"/>
</dbReference>
<dbReference type="PANTHER" id="PTHR33376">
    <property type="match status" value="1"/>
</dbReference>
<evidence type="ECO:0000313" key="3">
    <source>
        <dbReference type="EMBL" id="MCW4627757.1"/>
    </source>
</evidence>